<keyword evidence="4" id="KW-1185">Reference proteome</keyword>
<accession>A0AAD2FJ17</accession>
<keyword evidence="2" id="KW-0472">Membrane</keyword>
<sequence>MSLDEESSRLDDLVLDEESATYNDEESTVYNGKPHLDGQDLQMLATNLQEKMLNMETRLKRCEDQGMRKRSSKPRPSLKAAPVFTSSMSFRMDLDPMDDDEDDEDEVRAFPHSTVSFLLLAKWPLCGHNPPEDAIECSQQGNVLRTTHRSRDYMCLPFWFSLGIVVLQAGVYTLALYNAIDITNPKNPLKIPVNVDPFTRTAELIAVVITVYTQNNIFQGLDLFVQSFKYIRGVPGVTVYKYYLAALTQVNVGIFGIFVTFVIIMQSEEVVDLLLNFTAMEFVASLDDAAFVLAWRGFFGRAMKDTASVVAEVKYTPKDKHKWLRKWPLFVVLLVLMGCYALIRIMQDNRIFGDNEVYIQLHDDAIPWLSTLSGMYFGCYLSDYSDVRDRTDSSVGRIIYTKLPTDRCEDNWKNEHAAFFYCGESWVLAVGDDMMYPCDRWTLRSFKANSANIDAYDILTHSTDLWFAKDEKNISKDGVLETMEFLASFVPVEHVELNCKDLGSEGFVFTFPIYERLDIFIGDRPVYYADAELLENEVNGEYIIFSGRRWLAIRERELHLDCISGCSRTSIDAQCRTECLRSFDLYASNYTVHLISDPLDLRTTTDTWVPTDDLRWYVAEGHGRASKPHIVKQNLFAQIDGIPAVLEAGSAKNATYQQLTEMEELFVPSANLHCECDDKHEEDCYGILYCPDGGTKVWIDLKTDSHAHEIHFLVTELDFFHDTLVQASQVHPYFEWGDLKKEANGYEVLNDTGHFDWHHVQSGSFDHLEEYRYVSCLPVNECGVIYFEDTFGDGIANPGSFEVYANGKALHGEGETELVSKKNCAYHFGETCETEVICSDRPLDIADFFTSGF</sequence>
<feature type="transmembrane region" description="Helical" evidence="2">
    <location>
        <begin position="158"/>
        <end position="180"/>
    </location>
</feature>
<keyword evidence="2" id="KW-1133">Transmembrane helix</keyword>
<evidence type="ECO:0000256" key="2">
    <source>
        <dbReference type="SAM" id="Phobius"/>
    </source>
</evidence>
<feature type="region of interest" description="Disordered" evidence="1">
    <location>
        <begin position="1"/>
        <end position="35"/>
    </location>
</feature>
<proteinExistence type="predicted"/>
<keyword evidence="2" id="KW-0812">Transmembrane</keyword>
<dbReference type="AlphaFoldDB" id="A0AAD2FJ17"/>
<protein>
    <submittedName>
        <fullName evidence="3">Uncharacterized protein</fullName>
    </submittedName>
</protein>
<feature type="transmembrane region" description="Helical" evidence="2">
    <location>
        <begin position="273"/>
        <end position="295"/>
    </location>
</feature>
<feature type="compositionally biased region" description="Acidic residues" evidence="1">
    <location>
        <begin position="13"/>
        <end position="27"/>
    </location>
</feature>
<evidence type="ECO:0000313" key="3">
    <source>
        <dbReference type="EMBL" id="CAJ1944253.1"/>
    </source>
</evidence>
<feature type="transmembrane region" description="Helical" evidence="2">
    <location>
        <begin position="327"/>
        <end position="346"/>
    </location>
</feature>
<organism evidence="3 4">
    <name type="scientific">Cylindrotheca closterium</name>
    <dbReference type="NCBI Taxonomy" id="2856"/>
    <lineage>
        <taxon>Eukaryota</taxon>
        <taxon>Sar</taxon>
        <taxon>Stramenopiles</taxon>
        <taxon>Ochrophyta</taxon>
        <taxon>Bacillariophyta</taxon>
        <taxon>Bacillariophyceae</taxon>
        <taxon>Bacillariophycidae</taxon>
        <taxon>Bacillariales</taxon>
        <taxon>Bacillariaceae</taxon>
        <taxon>Cylindrotheca</taxon>
    </lineage>
</organism>
<reference evidence="3" key="1">
    <citation type="submission" date="2023-08" db="EMBL/GenBank/DDBJ databases">
        <authorList>
            <person name="Audoor S."/>
            <person name="Bilcke G."/>
        </authorList>
    </citation>
    <scope>NUCLEOTIDE SEQUENCE</scope>
</reference>
<feature type="transmembrane region" description="Helical" evidence="2">
    <location>
        <begin position="242"/>
        <end position="267"/>
    </location>
</feature>
<evidence type="ECO:0000256" key="1">
    <source>
        <dbReference type="SAM" id="MobiDB-lite"/>
    </source>
</evidence>
<dbReference type="Proteomes" id="UP001295423">
    <property type="component" value="Unassembled WGS sequence"/>
</dbReference>
<gene>
    <name evidence="3" type="ORF">CYCCA115_LOCUS8796</name>
</gene>
<evidence type="ECO:0000313" key="4">
    <source>
        <dbReference type="Proteomes" id="UP001295423"/>
    </source>
</evidence>
<dbReference type="EMBL" id="CAKOGP040001224">
    <property type="protein sequence ID" value="CAJ1944253.1"/>
    <property type="molecule type" value="Genomic_DNA"/>
</dbReference>
<name>A0AAD2FJ17_9STRA</name>
<comment type="caution">
    <text evidence="3">The sequence shown here is derived from an EMBL/GenBank/DDBJ whole genome shotgun (WGS) entry which is preliminary data.</text>
</comment>
<feature type="compositionally biased region" description="Basic and acidic residues" evidence="1">
    <location>
        <begin position="1"/>
        <end position="12"/>
    </location>
</feature>